<dbReference type="Proteomes" id="UP000054279">
    <property type="component" value="Unassembled WGS sequence"/>
</dbReference>
<organism evidence="3 4">
    <name type="scientific">Sphaerobolus stellatus (strain SS14)</name>
    <dbReference type="NCBI Taxonomy" id="990650"/>
    <lineage>
        <taxon>Eukaryota</taxon>
        <taxon>Fungi</taxon>
        <taxon>Dikarya</taxon>
        <taxon>Basidiomycota</taxon>
        <taxon>Agaricomycotina</taxon>
        <taxon>Agaricomycetes</taxon>
        <taxon>Phallomycetidae</taxon>
        <taxon>Geastrales</taxon>
        <taxon>Sphaerobolaceae</taxon>
        <taxon>Sphaerobolus</taxon>
    </lineage>
</organism>
<evidence type="ECO:0000313" key="3">
    <source>
        <dbReference type="EMBL" id="KIJ41136.1"/>
    </source>
</evidence>
<proteinExistence type="predicted"/>
<dbReference type="HOGENOM" id="CLU_1251381_0_0_1"/>
<accession>A0A0C9VST6</accession>
<name>A0A0C9VST6_SPHS4</name>
<dbReference type="InterPro" id="IPR001810">
    <property type="entry name" value="F-box_dom"/>
</dbReference>
<protein>
    <recommendedName>
        <fullName evidence="1">F-box domain-containing protein</fullName>
    </recommendedName>
</protein>
<evidence type="ECO:0000313" key="4">
    <source>
        <dbReference type="Proteomes" id="UP000054279"/>
    </source>
</evidence>
<dbReference type="Gene3D" id="1.20.1280.50">
    <property type="match status" value="1"/>
</dbReference>
<dbReference type="OrthoDB" id="2788844at2759"/>
<reference evidence="3 4" key="1">
    <citation type="submission" date="2014-06" db="EMBL/GenBank/DDBJ databases">
        <title>Evolutionary Origins and Diversification of the Mycorrhizal Mutualists.</title>
        <authorList>
            <consortium name="DOE Joint Genome Institute"/>
            <consortium name="Mycorrhizal Genomics Consortium"/>
            <person name="Kohler A."/>
            <person name="Kuo A."/>
            <person name="Nagy L.G."/>
            <person name="Floudas D."/>
            <person name="Copeland A."/>
            <person name="Barry K.W."/>
            <person name="Cichocki N."/>
            <person name="Veneault-Fourrey C."/>
            <person name="LaButti K."/>
            <person name="Lindquist E.A."/>
            <person name="Lipzen A."/>
            <person name="Lundell T."/>
            <person name="Morin E."/>
            <person name="Murat C."/>
            <person name="Riley R."/>
            <person name="Ohm R."/>
            <person name="Sun H."/>
            <person name="Tunlid A."/>
            <person name="Henrissat B."/>
            <person name="Grigoriev I.V."/>
            <person name="Hibbett D.S."/>
            <person name="Martin F."/>
        </authorList>
    </citation>
    <scope>NUCLEOTIDE SEQUENCE [LARGE SCALE GENOMIC DNA]</scope>
    <source>
        <strain evidence="3 4">SS14</strain>
    </source>
</reference>
<dbReference type="EMBL" id="KN837139">
    <property type="protein sequence ID" value="KIJ41135.1"/>
    <property type="molecule type" value="Genomic_DNA"/>
</dbReference>
<sequence>MHSTDTKEICNIRLASLNSKVMKVITPPGPLTSFPSLPTELHLKLFSHFPLKALVVSRAVSRQWRNIFPAAGIPPARRVSWAAWEKALGITPPQLYSVAFVPHKRWIPALCLWVRSTNHRVWLILDEDSNLHGKFIEGFSPGSLYGDEKGDNEYTQEDRRNFVLWLQAKWGDVVDTLLRLETDSIGFSPFTSLGLMDASGDMFGNPLKGTDPTLARHLRVC</sequence>
<gene>
    <name evidence="2" type="ORF">M422DRAFT_255986</name>
    <name evidence="3" type="ORF">M422DRAFT_255988</name>
</gene>
<evidence type="ECO:0000259" key="1">
    <source>
        <dbReference type="PROSITE" id="PS50181"/>
    </source>
</evidence>
<keyword evidence="4" id="KW-1185">Reference proteome</keyword>
<dbReference type="AlphaFoldDB" id="A0A0C9VST6"/>
<dbReference type="InterPro" id="IPR036047">
    <property type="entry name" value="F-box-like_dom_sf"/>
</dbReference>
<feature type="domain" description="F-box" evidence="1">
    <location>
        <begin position="31"/>
        <end position="87"/>
    </location>
</feature>
<dbReference type="PROSITE" id="PS50181">
    <property type="entry name" value="FBOX"/>
    <property type="match status" value="1"/>
</dbReference>
<dbReference type="EMBL" id="KN837139">
    <property type="protein sequence ID" value="KIJ41136.1"/>
    <property type="molecule type" value="Genomic_DNA"/>
</dbReference>
<evidence type="ECO:0000313" key="2">
    <source>
        <dbReference type="EMBL" id="KIJ41135.1"/>
    </source>
</evidence>
<dbReference type="CDD" id="cd09917">
    <property type="entry name" value="F-box_SF"/>
    <property type="match status" value="1"/>
</dbReference>
<dbReference type="SUPFAM" id="SSF81383">
    <property type="entry name" value="F-box domain"/>
    <property type="match status" value="1"/>
</dbReference>
<dbReference type="Pfam" id="PF00646">
    <property type="entry name" value="F-box"/>
    <property type="match status" value="1"/>
</dbReference>